<evidence type="ECO:0000256" key="3">
    <source>
        <dbReference type="ARBA" id="ARBA00038412"/>
    </source>
</evidence>
<dbReference type="Pfam" id="PF01844">
    <property type="entry name" value="HNH"/>
    <property type="match status" value="1"/>
</dbReference>
<keyword evidence="2" id="KW-0378">Hydrolase</keyword>
<sequence length="121" mass="14374">MNRPLRPCRHPSCTVLVRGGYCDKHKPKENRSEESKQWHNWYNTKLWKDKLRPAQLMREPFCRECAKHGVRTKAEHVDHIIPFEGDWQLFISSDNHQSLCAACHGRKTAKETRKKIRAKRI</sequence>
<dbReference type="InterPro" id="IPR003615">
    <property type="entry name" value="HNH_nuc"/>
</dbReference>
<reference evidence="6" key="1">
    <citation type="journal article" date="2021" name="PeerJ">
        <title>Extensive microbial diversity within the chicken gut microbiome revealed by metagenomics and culture.</title>
        <authorList>
            <person name="Gilroy R."/>
            <person name="Ravi A."/>
            <person name="Getino M."/>
            <person name="Pursley I."/>
            <person name="Horton D.L."/>
            <person name="Alikhan N.F."/>
            <person name="Baker D."/>
            <person name="Gharbi K."/>
            <person name="Hall N."/>
            <person name="Watson M."/>
            <person name="Adriaenssens E.M."/>
            <person name="Foster-Nyarko E."/>
            <person name="Jarju S."/>
            <person name="Secka A."/>
            <person name="Antonio M."/>
            <person name="Oren A."/>
            <person name="Chaudhuri R.R."/>
            <person name="La Ragione R."/>
            <person name="Hildebrand F."/>
            <person name="Pallen M.J."/>
        </authorList>
    </citation>
    <scope>NUCLEOTIDE SEQUENCE</scope>
    <source>
        <strain evidence="6">CHK193-4272</strain>
    </source>
</reference>
<dbReference type="Proteomes" id="UP000886808">
    <property type="component" value="Unassembled WGS sequence"/>
</dbReference>
<feature type="domain" description="HNH" evidence="5">
    <location>
        <begin position="62"/>
        <end position="109"/>
    </location>
</feature>
<dbReference type="EMBL" id="DXIE01000026">
    <property type="protein sequence ID" value="HIV61900.1"/>
    <property type="molecule type" value="Genomic_DNA"/>
</dbReference>
<dbReference type="GO" id="GO:0003676">
    <property type="term" value="F:nucleic acid binding"/>
    <property type="evidence" value="ECO:0007669"/>
    <property type="project" value="InterPro"/>
</dbReference>
<dbReference type="Gene3D" id="1.10.30.50">
    <property type="match status" value="1"/>
</dbReference>
<gene>
    <name evidence="6" type="ORF">H9746_03500</name>
</gene>
<dbReference type="PANTHER" id="PTHR41286">
    <property type="entry name" value="HNH NUCLEASE YAJD-RELATED"/>
    <property type="match status" value="1"/>
</dbReference>
<evidence type="ECO:0000313" key="7">
    <source>
        <dbReference type="Proteomes" id="UP000886808"/>
    </source>
</evidence>
<evidence type="ECO:0000256" key="2">
    <source>
        <dbReference type="ARBA" id="ARBA00022801"/>
    </source>
</evidence>
<dbReference type="GO" id="GO:0016787">
    <property type="term" value="F:hydrolase activity"/>
    <property type="evidence" value="ECO:0007669"/>
    <property type="project" value="UniProtKB-KW"/>
</dbReference>
<accession>A0A9D1PHJ1</accession>
<comment type="similarity">
    <text evidence="3">Belongs to the HNH nuclease family.</text>
</comment>
<proteinExistence type="inferred from homology"/>
<dbReference type="AlphaFoldDB" id="A0A9D1PHJ1"/>
<keyword evidence="6" id="KW-0255">Endonuclease</keyword>
<dbReference type="GO" id="GO:0004519">
    <property type="term" value="F:endonuclease activity"/>
    <property type="evidence" value="ECO:0007669"/>
    <property type="project" value="UniProtKB-KW"/>
</dbReference>
<dbReference type="PANTHER" id="PTHR41286:SF1">
    <property type="entry name" value="HNH NUCLEASE YAJD-RELATED"/>
    <property type="match status" value="1"/>
</dbReference>
<dbReference type="GO" id="GO:0008270">
    <property type="term" value="F:zinc ion binding"/>
    <property type="evidence" value="ECO:0007669"/>
    <property type="project" value="InterPro"/>
</dbReference>
<evidence type="ECO:0000256" key="4">
    <source>
        <dbReference type="ARBA" id="ARBA00040194"/>
    </source>
</evidence>
<dbReference type="GO" id="GO:0005829">
    <property type="term" value="C:cytosol"/>
    <property type="evidence" value="ECO:0007669"/>
    <property type="project" value="TreeGrafter"/>
</dbReference>
<reference evidence="6" key="2">
    <citation type="submission" date="2021-04" db="EMBL/GenBank/DDBJ databases">
        <authorList>
            <person name="Gilroy R."/>
        </authorList>
    </citation>
    <scope>NUCLEOTIDE SEQUENCE</scope>
    <source>
        <strain evidence="6">CHK193-4272</strain>
    </source>
</reference>
<dbReference type="InterPro" id="IPR002711">
    <property type="entry name" value="HNH"/>
</dbReference>
<dbReference type="CDD" id="cd00085">
    <property type="entry name" value="HNHc"/>
    <property type="match status" value="1"/>
</dbReference>
<name>A0A9D1PHJ1_9FIRM</name>
<evidence type="ECO:0000256" key="1">
    <source>
        <dbReference type="ARBA" id="ARBA00022722"/>
    </source>
</evidence>
<comment type="caution">
    <text evidence="6">The sequence shown here is derived from an EMBL/GenBank/DDBJ whole genome shotgun (WGS) entry which is preliminary data.</text>
</comment>
<evidence type="ECO:0000313" key="6">
    <source>
        <dbReference type="EMBL" id="HIV61900.1"/>
    </source>
</evidence>
<protein>
    <recommendedName>
        <fullName evidence="4">Putative HNH nuclease YajD</fullName>
    </recommendedName>
</protein>
<organism evidence="6 7">
    <name type="scientific">Candidatus Butyricicoccus avistercoris</name>
    <dbReference type="NCBI Taxonomy" id="2838518"/>
    <lineage>
        <taxon>Bacteria</taxon>
        <taxon>Bacillati</taxon>
        <taxon>Bacillota</taxon>
        <taxon>Clostridia</taxon>
        <taxon>Eubacteriales</taxon>
        <taxon>Butyricicoccaceae</taxon>
        <taxon>Butyricicoccus</taxon>
    </lineage>
</organism>
<evidence type="ECO:0000259" key="5">
    <source>
        <dbReference type="Pfam" id="PF01844"/>
    </source>
</evidence>
<keyword evidence="1" id="KW-0540">Nuclease</keyword>